<dbReference type="Proteomes" id="UP000070422">
    <property type="component" value="Unassembled WGS sequence"/>
</dbReference>
<feature type="domain" description="DUF4352" evidence="4">
    <location>
        <begin position="65"/>
        <end position="175"/>
    </location>
</feature>
<dbReference type="RefSeq" id="WP_060937272.1">
    <property type="nucleotide sequence ID" value="NZ_JASOZP010000044.1"/>
</dbReference>
<evidence type="ECO:0000313" key="6">
    <source>
        <dbReference type="Proteomes" id="UP000070422"/>
    </source>
</evidence>
<feature type="compositionally biased region" description="Basic and acidic residues" evidence="2">
    <location>
        <begin position="53"/>
        <end position="64"/>
    </location>
</feature>
<sequence length="186" mass="20691">MRKKLYDENGNEVKRGGCLKNIGIGIIAIIVIFIIAGIFGKKSNDKPTASNNEKTEQTKKNEKLKVGDSATVSDITFTVNKVEFTDKRNQYAKTKPERVIKISYTIKNGQKKDYPYGIDMQVYVDGKKSKTYPLMGSSGEDVGFGSVSAGRTVDTVAYYEVNGKNIELEWAPAFSQSKKKIWVLGE</sequence>
<protein>
    <recommendedName>
        <fullName evidence="4">DUF4352 domain-containing protein</fullName>
    </recommendedName>
</protein>
<dbReference type="AlphaFoldDB" id="A0A133XSP0"/>
<organism evidence="5 6">
    <name type="scientific">Aerococcus christensenii</name>
    <dbReference type="NCBI Taxonomy" id="87541"/>
    <lineage>
        <taxon>Bacteria</taxon>
        <taxon>Bacillati</taxon>
        <taxon>Bacillota</taxon>
        <taxon>Bacilli</taxon>
        <taxon>Lactobacillales</taxon>
        <taxon>Aerococcaceae</taxon>
        <taxon>Aerococcus</taxon>
    </lineage>
</organism>
<reference evidence="5 6" key="1">
    <citation type="submission" date="2016-01" db="EMBL/GenBank/DDBJ databases">
        <authorList>
            <person name="Oliw E.H."/>
        </authorList>
    </citation>
    <scope>NUCLEOTIDE SEQUENCE [LARGE SCALE GENOMIC DNA]</scope>
    <source>
        <strain evidence="5 6">KA00635</strain>
    </source>
</reference>
<dbReference type="OrthoDB" id="2136626at2"/>
<dbReference type="InterPro" id="IPR029051">
    <property type="entry name" value="DUF4352"/>
</dbReference>
<dbReference type="Pfam" id="PF11611">
    <property type="entry name" value="DUF4352"/>
    <property type="match status" value="1"/>
</dbReference>
<dbReference type="EMBL" id="LSCQ01000089">
    <property type="protein sequence ID" value="KXB33947.1"/>
    <property type="molecule type" value="Genomic_DNA"/>
</dbReference>
<feature type="region of interest" description="Disordered" evidence="2">
    <location>
        <begin position="44"/>
        <end position="64"/>
    </location>
</feature>
<evidence type="ECO:0000256" key="2">
    <source>
        <dbReference type="SAM" id="MobiDB-lite"/>
    </source>
</evidence>
<name>A0A133XSP0_9LACT</name>
<accession>A0A133XSP0</accession>
<evidence type="ECO:0000259" key="4">
    <source>
        <dbReference type="Pfam" id="PF11611"/>
    </source>
</evidence>
<keyword evidence="3" id="KW-0472">Membrane</keyword>
<dbReference type="Gene3D" id="2.60.40.1240">
    <property type="match status" value="1"/>
</dbReference>
<evidence type="ECO:0000313" key="5">
    <source>
        <dbReference type="EMBL" id="KXB33947.1"/>
    </source>
</evidence>
<feature type="transmembrane region" description="Helical" evidence="3">
    <location>
        <begin position="21"/>
        <end position="40"/>
    </location>
</feature>
<keyword evidence="3" id="KW-0812">Transmembrane</keyword>
<evidence type="ECO:0000256" key="3">
    <source>
        <dbReference type="SAM" id="Phobius"/>
    </source>
</evidence>
<keyword evidence="3" id="KW-1133">Transmembrane helix</keyword>
<keyword evidence="1" id="KW-0732">Signal</keyword>
<dbReference type="PATRIC" id="fig|87541.4.peg.1580"/>
<proteinExistence type="predicted"/>
<comment type="caution">
    <text evidence="5">The sequence shown here is derived from an EMBL/GenBank/DDBJ whole genome shotgun (WGS) entry which is preliminary data.</text>
</comment>
<dbReference type="InterPro" id="IPR029050">
    <property type="entry name" value="Immunoprotect_excell_Ig-like"/>
</dbReference>
<gene>
    <name evidence="5" type="ORF">HMPREF3187_01591</name>
</gene>
<evidence type="ECO:0000256" key="1">
    <source>
        <dbReference type="ARBA" id="ARBA00022729"/>
    </source>
</evidence>